<evidence type="ECO:0000313" key="3">
    <source>
        <dbReference type="Proteomes" id="UP000054560"/>
    </source>
</evidence>
<keyword evidence="3" id="KW-1185">Reference proteome</keyword>
<evidence type="ECO:0000313" key="2">
    <source>
        <dbReference type="EMBL" id="KNC77534.1"/>
    </source>
</evidence>
<feature type="non-terminal residue" evidence="2">
    <location>
        <position position="75"/>
    </location>
</feature>
<protein>
    <submittedName>
        <fullName evidence="2">Uncharacterized protein</fullName>
    </submittedName>
</protein>
<dbReference type="GeneID" id="25910512"/>
<dbReference type="AlphaFoldDB" id="A0A0L0FL78"/>
<dbReference type="EMBL" id="KQ242704">
    <property type="protein sequence ID" value="KNC77534.1"/>
    <property type="molecule type" value="Genomic_DNA"/>
</dbReference>
<accession>A0A0L0FL78</accession>
<name>A0A0L0FL78_9EUKA</name>
<dbReference type="Proteomes" id="UP000054560">
    <property type="component" value="Unassembled WGS sequence"/>
</dbReference>
<feature type="compositionally biased region" description="Low complexity" evidence="1">
    <location>
        <begin position="46"/>
        <end position="56"/>
    </location>
</feature>
<gene>
    <name evidence="2" type="ORF">SARC_10008</name>
</gene>
<dbReference type="RefSeq" id="XP_014151436.1">
    <property type="nucleotide sequence ID" value="XM_014295961.1"/>
</dbReference>
<feature type="region of interest" description="Disordered" evidence="1">
    <location>
        <begin position="33"/>
        <end position="75"/>
    </location>
</feature>
<reference evidence="2 3" key="1">
    <citation type="submission" date="2011-02" db="EMBL/GenBank/DDBJ databases">
        <title>The Genome Sequence of Sphaeroforma arctica JP610.</title>
        <authorList>
            <consortium name="The Broad Institute Genome Sequencing Platform"/>
            <person name="Russ C."/>
            <person name="Cuomo C."/>
            <person name="Young S.K."/>
            <person name="Zeng Q."/>
            <person name="Gargeya S."/>
            <person name="Alvarado L."/>
            <person name="Berlin A."/>
            <person name="Chapman S.B."/>
            <person name="Chen Z."/>
            <person name="Freedman E."/>
            <person name="Gellesch M."/>
            <person name="Goldberg J."/>
            <person name="Griggs A."/>
            <person name="Gujja S."/>
            <person name="Heilman E."/>
            <person name="Heiman D."/>
            <person name="Howarth C."/>
            <person name="Mehta T."/>
            <person name="Neiman D."/>
            <person name="Pearson M."/>
            <person name="Roberts A."/>
            <person name="Saif S."/>
            <person name="Shea T."/>
            <person name="Shenoy N."/>
            <person name="Sisk P."/>
            <person name="Stolte C."/>
            <person name="Sykes S."/>
            <person name="White J."/>
            <person name="Yandava C."/>
            <person name="Burger G."/>
            <person name="Gray M.W."/>
            <person name="Holland P.W.H."/>
            <person name="King N."/>
            <person name="Lang F.B.F."/>
            <person name="Roger A.J."/>
            <person name="Ruiz-Trillo I."/>
            <person name="Haas B."/>
            <person name="Nusbaum C."/>
            <person name="Birren B."/>
        </authorList>
    </citation>
    <scope>NUCLEOTIDE SEQUENCE [LARGE SCALE GENOMIC DNA]</scope>
    <source>
        <strain evidence="2 3">JP610</strain>
    </source>
</reference>
<proteinExistence type="predicted"/>
<sequence>MMESSTNISDPAFGGLDLSMEVHGSDMLTSTPKVFSLKRDMRMRRGTSSGSGSDSSMPRKAPKLGIDAESSDGGA</sequence>
<evidence type="ECO:0000256" key="1">
    <source>
        <dbReference type="SAM" id="MobiDB-lite"/>
    </source>
</evidence>
<organism evidence="2 3">
    <name type="scientific">Sphaeroforma arctica JP610</name>
    <dbReference type="NCBI Taxonomy" id="667725"/>
    <lineage>
        <taxon>Eukaryota</taxon>
        <taxon>Ichthyosporea</taxon>
        <taxon>Ichthyophonida</taxon>
        <taxon>Sphaeroforma</taxon>
    </lineage>
</organism>